<dbReference type="Proteomes" id="UP000503840">
    <property type="component" value="Unassembled WGS sequence"/>
</dbReference>
<comment type="caution">
    <text evidence="1">The sequence shown here is derived from an EMBL/GenBank/DDBJ whole genome shotgun (WGS) entry which is preliminary data.</text>
</comment>
<organism evidence="1 2">
    <name type="scientific">Desulfovibrio subterraneus</name>
    <dbReference type="NCBI Taxonomy" id="2718620"/>
    <lineage>
        <taxon>Bacteria</taxon>
        <taxon>Pseudomonadati</taxon>
        <taxon>Thermodesulfobacteriota</taxon>
        <taxon>Desulfovibrionia</taxon>
        <taxon>Desulfovibrionales</taxon>
        <taxon>Desulfovibrionaceae</taxon>
        <taxon>Desulfovibrio</taxon>
    </lineage>
</organism>
<evidence type="ECO:0000313" key="2">
    <source>
        <dbReference type="Proteomes" id="UP000503840"/>
    </source>
</evidence>
<reference evidence="1 2" key="1">
    <citation type="submission" date="2020-05" db="EMBL/GenBank/DDBJ databases">
        <title>Draft genome sequence of Desulfovibrio sp. strain HN2T.</title>
        <authorList>
            <person name="Ueno A."/>
            <person name="Tamazawa S."/>
            <person name="Tamamura S."/>
            <person name="Murakami T."/>
            <person name="Kiyama T."/>
            <person name="Inomata H."/>
            <person name="Amano Y."/>
            <person name="Miyakawa K."/>
            <person name="Tamaki H."/>
            <person name="Naganuma T."/>
            <person name="Kaneko K."/>
        </authorList>
    </citation>
    <scope>NUCLEOTIDE SEQUENCE [LARGE SCALE GENOMIC DNA]</scope>
    <source>
        <strain evidence="1 2">HN2</strain>
    </source>
</reference>
<name>A0A7J0BK62_9BACT</name>
<proteinExistence type="predicted"/>
<dbReference type="AlphaFoldDB" id="A0A7J0BK62"/>
<gene>
    <name evidence="1" type="ORF">DSM101010T_24350</name>
</gene>
<dbReference type="EMBL" id="BLVO01000013">
    <property type="protein sequence ID" value="GFM34070.1"/>
    <property type="molecule type" value="Genomic_DNA"/>
</dbReference>
<sequence length="62" mass="6972">MFSWSSGGTGINDLIKGFGERVYLVWLFNESAYAFLAHFFESVFSGEAGREDDPDISDLWSV</sequence>
<keyword evidence="2" id="KW-1185">Reference proteome</keyword>
<protein>
    <submittedName>
        <fullName evidence="1">Uncharacterized protein</fullName>
    </submittedName>
</protein>
<evidence type="ECO:0000313" key="1">
    <source>
        <dbReference type="EMBL" id="GFM34070.1"/>
    </source>
</evidence>
<accession>A0A7J0BK62</accession>